<sequence>MLWVDKHRPLELGKMSYHGELSERLATLAADGDIPHLLFYGPSGAGKKTRIMALLRALYGAGAEKQRLEHRDFKTPTNKAIEVTTVASNYHIEINPSDAGNNDRYVVQEVIKEIAQSGSLHKGDKGRVGYKVVLLVEVDRLTRQAQAGLRRTMEKCTSSCRLILCCNNPSKVIDPLRSRCLGIRVAAPTEAEIVAARDGVLDDVAARERLDLPPALAARIAKASKRNLRRAILSLEECKVQQYPFDAAQAVPLPDWEQYVVAIASDIAREQSPQRLLATRDKLYELLSKCIPADVILKTLARELLKNLDDEMKAEVLKWAAFYEHRITQGNKEIFHLEAFVAKFMCLYKKFMMEMFA</sequence>
<evidence type="ECO:0000256" key="1">
    <source>
        <dbReference type="ARBA" id="ARBA00022705"/>
    </source>
</evidence>
<dbReference type="SMART" id="SM00382">
    <property type="entry name" value="AAA"/>
    <property type="match status" value="1"/>
</dbReference>
<protein>
    <submittedName>
        <fullName evidence="3">Replication factor C subunit 3</fullName>
    </submittedName>
</protein>
<dbReference type="CDD" id="cd00009">
    <property type="entry name" value="AAA"/>
    <property type="match status" value="1"/>
</dbReference>
<dbReference type="InterPro" id="IPR003593">
    <property type="entry name" value="AAA+_ATPase"/>
</dbReference>
<dbReference type="Gene3D" id="1.20.272.10">
    <property type="match status" value="1"/>
</dbReference>
<feature type="domain" description="AAA+ ATPase" evidence="2">
    <location>
        <begin position="33"/>
        <end position="191"/>
    </location>
</feature>
<comment type="caution">
    <text evidence="3">The sequence shown here is derived from an EMBL/GenBank/DDBJ whole genome shotgun (WGS) entry which is preliminary data.</text>
</comment>
<dbReference type="InterPro" id="IPR027417">
    <property type="entry name" value="P-loop_NTPase"/>
</dbReference>
<dbReference type="SUPFAM" id="SSF48019">
    <property type="entry name" value="post-AAA+ oligomerization domain-like"/>
    <property type="match status" value="1"/>
</dbReference>
<dbReference type="Proteomes" id="UP001363151">
    <property type="component" value="Unassembled WGS sequence"/>
</dbReference>
<dbReference type="Pfam" id="PF22534">
    <property type="entry name" value="RFC_C"/>
    <property type="match status" value="1"/>
</dbReference>
<keyword evidence="1" id="KW-0235">DNA replication</keyword>
<proteinExistence type="predicted"/>
<evidence type="ECO:0000313" key="3">
    <source>
        <dbReference type="EMBL" id="KAK7232859.1"/>
    </source>
</evidence>
<name>A0ABR1FL57_AURAN</name>
<dbReference type="SUPFAM" id="SSF52540">
    <property type="entry name" value="P-loop containing nucleoside triphosphate hydrolases"/>
    <property type="match status" value="1"/>
</dbReference>
<dbReference type="PANTHER" id="PTHR11669:SF1">
    <property type="entry name" value="REPLICATION FACTOR C SUBUNIT 3"/>
    <property type="match status" value="1"/>
</dbReference>
<dbReference type="InterPro" id="IPR050238">
    <property type="entry name" value="DNA_Rep/Repair_Clamp_Loader"/>
</dbReference>
<accession>A0ABR1FL57</accession>
<evidence type="ECO:0000259" key="2">
    <source>
        <dbReference type="SMART" id="SM00382"/>
    </source>
</evidence>
<dbReference type="PANTHER" id="PTHR11669">
    <property type="entry name" value="REPLICATION FACTOR C / DNA POLYMERASE III GAMMA-TAU SUBUNIT"/>
    <property type="match status" value="1"/>
</dbReference>
<dbReference type="Pfam" id="PF13177">
    <property type="entry name" value="DNA_pol3_delta2"/>
    <property type="match status" value="1"/>
</dbReference>
<keyword evidence="4" id="KW-1185">Reference proteome</keyword>
<dbReference type="EMBL" id="JBBJCI010000365">
    <property type="protein sequence ID" value="KAK7232859.1"/>
    <property type="molecule type" value="Genomic_DNA"/>
</dbReference>
<dbReference type="InterPro" id="IPR008921">
    <property type="entry name" value="DNA_pol3_clamp-load_cplx_C"/>
</dbReference>
<reference evidence="3 4" key="1">
    <citation type="submission" date="2024-03" db="EMBL/GenBank/DDBJ databases">
        <title>Aureococcus anophagefferens CCMP1851 and Kratosvirus quantuckense: Draft genome of a second virus-susceptible host strain in the model system.</title>
        <authorList>
            <person name="Chase E."/>
            <person name="Truchon A.R."/>
            <person name="Schepens W."/>
            <person name="Wilhelm S.W."/>
        </authorList>
    </citation>
    <scope>NUCLEOTIDE SEQUENCE [LARGE SCALE GENOMIC DNA]</scope>
    <source>
        <strain evidence="3 4">CCMP1851</strain>
    </source>
</reference>
<organism evidence="3 4">
    <name type="scientific">Aureococcus anophagefferens</name>
    <name type="common">Harmful bloom alga</name>
    <dbReference type="NCBI Taxonomy" id="44056"/>
    <lineage>
        <taxon>Eukaryota</taxon>
        <taxon>Sar</taxon>
        <taxon>Stramenopiles</taxon>
        <taxon>Ochrophyta</taxon>
        <taxon>Pelagophyceae</taxon>
        <taxon>Pelagomonadales</taxon>
        <taxon>Pelagomonadaceae</taxon>
        <taxon>Aureococcus</taxon>
    </lineage>
</organism>
<evidence type="ECO:0000313" key="4">
    <source>
        <dbReference type="Proteomes" id="UP001363151"/>
    </source>
</evidence>
<gene>
    <name evidence="3" type="primary">RFC3</name>
    <name evidence="3" type="ORF">SO694_00036055</name>
</gene>
<dbReference type="Pfam" id="PF21960">
    <property type="entry name" value="RCF1-5-like_lid"/>
    <property type="match status" value="1"/>
</dbReference>
<dbReference type="Gene3D" id="1.10.8.60">
    <property type="match status" value="1"/>
</dbReference>
<dbReference type="Gene3D" id="3.40.50.300">
    <property type="entry name" value="P-loop containing nucleotide triphosphate hydrolases"/>
    <property type="match status" value="1"/>
</dbReference>